<dbReference type="HAMAP" id="MF_00688">
    <property type="entry name" value="Leu_Phe_trans"/>
    <property type="match status" value="1"/>
</dbReference>
<keyword evidence="3 4" id="KW-0012">Acyltransferase</keyword>
<dbReference type="GO" id="GO:0008914">
    <property type="term" value="F:leucyl-tRNA--protein transferase activity"/>
    <property type="evidence" value="ECO:0007669"/>
    <property type="project" value="UniProtKB-UniRule"/>
</dbReference>
<reference evidence="5 6" key="1">
    <citation type="submission" date="2020-07" db="EMBL/GenBank/DDBJ databases">
        <title>Sequencing the genomes of 1000 actinobacteria strains.</title>
        <authorList>
            <person name="Klenk H.-P."/>
        </authorList>
    </citation>
    <scope>NUCLEOTIDE SEQUENCE [LARGE SCALE GENOMIC DNA]</scope>
    <source>
        <strain evidence="5 6">DSM 103164</strain>
    </source>
</reference>
<dbReference type="PANTHER" id="PTHR30098:SF2">
    <property type="entry name" value="LEUCYL_PHENYLALANYL-TRNA--PROTEIN TRANSFERASE"/>
    <property type="match status" value="1"/>
</dbReference>
<dbReference type="EC" id="2.3.2.6" evidence="4"/>
<comment type="function">
    <text evidence="4">Functions in the N-end rule pathway of protein degradation where it conjugates Leu, Phe and, less efficiently, Met from aminoacyl-tRNAs to the N-termini of proteins containing an N-terminal arginine or lysine.</text>
</comment>
<name>A0A7Z0D9R1_9ACTN</name>
<dbReference type="EMBL" id="JACBZS010000001">
    <property type="protein sequence ID" value="NYI71278.1"/>
    <property type="molecule type" value="Genomic_DNA"/>
</dbReference>
<comment type="catalytic activity">
    <reaction evidence="4">
        <text>L-phenylalanyl-tRNA(Phe) + an N-terminal L-alpha-aminoacyl-[protein] = an N-terminal L-phenylalanyl-L-alpha-aminoacyl-[protein] + tRNA(Phe)</text>
        <dbReference type="Rhea" id="RHEA:43632"/>
        <dbReference type="Rhea" id="RHEA-COMP:9668"/>
        <dbReference type="Rhea" id="RHEA-COMP:9699"/>
        <dbReference type="Rhea" id="RHEA-COMP:10636"/>
        <dbReference type="Rhea" id="RHEA-COMP:10637"/>
        <dbReference type="ChEBI" id="CHEBI:78442"/>
        <dbReference type="ChEBI" id="CHEBI:78531"/>
        <dbReference type="ChEBI" id="CHEBI:78597"/>
        <dbReference type="ChEBI" id="CHEBI:83561"/>
        <dbReference type="EC" id="2.3.2.6"/>
    </reaction>
</comment>
<dbReference type="Proteomes" id="UP000527616">
    <property type="component" value="Unassembled WGS sequence"/>
</dbReference>
<sequence>MGVFLHPSSWPDQDLVSFSTGLDESLVVEGYATGAFPMPLGGVGPRDGEPLIAWYSPVRRGILPLDGMRVTRSLRKSAKRYAITTDTAFEQVLDGCADERREGGWIDDDIRRTYRALFRRGLAHSVEAWGPGGRLVGGLYGVGLGGLFAGESMFHDPEHGRDASKAALLALVGILGGDGRPRLLDVQWRTDHLGSLGVIEIPRAEYLQRLAVALELPAPAWP</sequence>
<comment type="catalytic activity">
    <reaction evidence="4">
        <text>N-terminal L-lysyl-[protein] + L-leucyl-tRNA(Leu) = N-terminal L-leucyl-L-lysyl-[protein] + tRNA(Leu) + H(+)</text>
        <dbReference type="Rhea" id="RHEA:12340"/>
        <dbReference type="Rhea" id="RHEA-COMP:9613"/>
        <dbReference type="Rhea" id="RHEA-COMP:9622"/>
        <dbReference type="Rhea" id="RHEA-COMP:12670"/>
        <dbReference type="Rhea" id="RHEA-COMP:12671"/>
        <dbReference type="ChEBI" id="CHEBI:15378"/>
        <dbReference type="ChEBI" id="CHEBI:65249"/>
        <dbReference type="ChEBI" id="CHEBI:78442"/>
        <dbReference type="ChEBI" id="CHEBI:78494"/>
        <dbReference type="ChEBI" id="CHEBI:133043"/>
        <dbReference type="EC" id="2.3.2.6"/>
    </reaction>
</comment>
<dbReference type="GO" id="GO:0030163">
    <property type="term" value="P:protein catabolic process"/>
    <property type="evidence" value="ECO:0007669"/>
    <property type="project" value="UniProtKB-UniRule"/>
</dbReference>
<dbReference type="NCBIfam" id="TIGR00667">
    <property type="entry name" value="aat"/>
    <property type="match status" value="1"/>
</dbReference>
<evidence type="ECO:0000313" key="6">
    <source>
        <dbReference type="Proteomes" id="UP000527616"/>
    </source>
</evidence>
<protein>
    <recommendedName>
        <fullName evidence="4">Leucyl/phenylalanyl-tRNA--protein transferase</fullName>
        <ecNumber evidence="4">2.3.2.6</ecNumber>
    </recommendedName>
    <alternativeName>
        <fullName evidence="4">L/F-transferase</fullName>
    </alternativeName>
    <alternativeName>
        <fullName evidence="4">Leucyltransferase</fullName>
    </alternativeName>
    <alternativeName>
        <fullName evidence="4">Phenyalanyltransferase</fullName>
    </alternativeName>
</protein>
<keyword evidence="2 4" id="KW-0808">Transferase</keyword>
<evidence type="ECO:0000313" key="5">
    <source>
        <dbReference type="EMBL" id="NYI71278.1"/>
    </source>
</evidence>
<dbReference type="SUPFAM" id="SSF55729">
    <property type="entry name" value="Acyl-CoA N-acyltransferases (Nat)"/>
    <property type="match status" value="1"/>
</dbReference>
<evidence type="ECO:0000256" key="3">
    <source>
        <dbReference type="ARBA" id="ARBA00023315"/>
    </source>
</evidence>
<dbReference type="RefSeq" id="WP_343045914.1">
    <property type="nucleotide sequence ID" value="NZ_JACBZS010000001.1"/>
</dbReference>
<comment type="caution">
    <text evidence="5">The sequence shown here is derived from an EMBL/GenBank/DDBJ whole genome shotgun (WGS) entry which is preliminary data.</text>
</comment>
<evidence type="ECO:0000256" key="1">
    <source>
        <dbReference type="ARBA" id="ARBA00022490"/>
    </source>
</evidence>
<evidence type="ECO:0000256" key="4">
    <source>
        <dbReference type="HAMAP-Rule" id="MF_00688"/>
    </source>
</evidence>
<dbReference type="AlphaFoldDB" id="A0A7Z0D9R1"/>
<keyword evidence="1 4" id="KW-0963">Cytoplasm</keyword>
<evidence type="ECO:0000256" key="2">
    <source>
        <dbReference type="ARBA" id="ARBA00022679"/>
    </source>
</evidence>
<dbReference type="PANTHER" id="PTHR30098">
    <property type="entry name" value="LEUCYL/PHENYLALANYL-TRNA--PROTEIN TRANSFERASE"/>
    <property type="match status" value="1"/>
</dbReference>
<dbReference type="InterPro" id="IPR004616">
    <property type="entry name" value="Leu/Phe-tRNA_Trfase"/>
</dbReference>
<comment type="catalytic activity">
    <reaction evidence="4">
        <text>N-terminal L-arginyl-[protein] + L-leucyl-tRNA(Leu) = N-terminal L-leucyl-L-arginyl-[protein] + tRNA(Leu) + H(+)</text>
        <dbReference type="Rhea" id="RHEA:50416"/>
        <dbReference type="Rhea" id="RHEA-COMP:9613"/>
        <dbReference type="Rhea" id="RHEA-COMP:9622"/>
        <dbReference type="Rhea" id="RHEA-COMP:12672"/>
        <dbReference type="Rhea" id="RHEA-COMP:12673"/>
        <dbReference type="ChEBI" id="CHEBI:15378"/>
        <dbReference type="ChEBI" id="CHEBI:64719"/>
        <dbReference type="ChEBI" id="CHEBI:78442"/>
        <dbReference type="ChEBI" id="CHEBI:78494"/>
        <dbReference type="ChEBI" id="CHEBI:133044"/>
        <dbReference type="EC" id="2.3.2.6"/>
    </reaction>
</comment>
<organism evidence="5 6">
    <name type="scientific">Naumannella cuiyingiana</name>
    <dbReference type="NCBI Taxonomy" id="1347891"/>
    <lineage>
        <taxon>Bacteria</taxon>
        <taxon>Bacillati</taxon>
        <taxon>Actinomycetota</taxon>
        <taxon>Actinomycetes</taxon>
        <taxon>Propionibacteriales</taxon>
        <taxon>Propionibacteriaceae</taxon>
        <taxon>Naumannella</taxon>
    </lineage>
</organism>
<dbReference type="Pfam" id="PF03588">
    <property type="entry name" value="Leu_Phe_trans"/>
    <property type="match status" value="1"/>
</dbReference>
<gene>
    <name evidence="4" type="primary">aat</name>
    <name evidence="5" type="ORF">GGQ54_001838</name>
</gene>
<dbReference type="Gene3D" id="3.40.630.70">
    <property type="entry name" value="Leucyl/phenylalanyl-tRNA-protein transferase, C-terminal domain"/>
    <property type="match status" value="1"/>
</dbReference>
<comment type="similarity">
    <text evidence="4">Belongs to the L/F-transferase family.</text>
</comment>
<dbReference type="GO" id="GO:0005737">
    <property type="term" value="C:cytoplasm"/>
    <property type="evidence" value="ECO:0007669"/>
    <property type="project" value="UniProtKB-SubCell"/>
</dbReference>
<dbReference type="InterPro" id="IPR016181">
    <property type="entry name" value="Acyl_CoA_acyltransferase"/>
</dbReference>
<accession>A0A7Z0D9R1</accession>
<proteinExistence type="inferred from homology"/>
<comment type="subcellular location">
    <subcellularLocation>
        <location evidence="4">Cytoplasm</location>
    </subcellularLocation>
</comment>
<keyword evidence="6" id="KW-1185">Reference proteome</keyword>
<dbReference type="InterPro" id="IPR042203">
    <property type="entry name" value="Leu/Phe-tRNA_Trfase_C"/>
</dbReference>